<keyword evidence="2" id="KW-1185">Reference proteome</keyword>
<dbReference type="AlphaFoldDB" id="A0A3S5B804"/>
<dbReference type="Proteomes" id="UP000784294">
    <property type="component" value="Unassembled WGS sequence"/>
</dbReference>
<organism evidence="1 2">
    <name type="scientific">Protopolystoma xenopodis</name>
    <dbReference type="NCBI Taxonomy" id="117903"/>
    <lineage>
        <taxon>Eukaryota</taxon>
        <taxon>Metazoa</taxon>
        <taxon>Spiralia</taxon>
        <taxon>Lophotrochozoa</taxon>
        <taxon>Platyhelminthes</taxon>
        <taxon>Monogenea</taxon>
        <taxon>Polyopisthocotylea</taxon>
        <taxon>Polystomatidea</taxon>
        <taxon>Polystomatidae</taxon>
        <taxon>Protopolystoma</taxon>
    </lineage>
</organism>
<dbReference type="OrthoDB" id="1552at2759"/>
<protein>
    <submittedName>
        <fullName evidence="1">Uncharacterized protein</fullName>
    </submittedName>
</protein>
<comment type="caution">
    <text evidence="1">The sequence shown here is derived from an EMBL/GenBank/DDBJ whole genome shotgun (WGS) entry which is preliminary data.</text>
</comment>
<dbReference type="InterPro" id="IPR016102">
    <property type="entry name" value="Succinyl-CoA_synth-like"/>
</dbReference>
<sequence length="56" mass="6141">MSSSIPLVVRLEGNNVTEARALLHNGKSEDFQLWTTDNLDEAAQMAVRLTKSPDVA</sequence>
<evidence type="ECO:0000313" key="1">
    <source>
        <dbReference type="EMBL" id="VEL39149.1"/>
    </source>
</evidence>
<dbReference type="Gene3D" id="3.40.50.261">
    <property type="entry name" value="Succinyl-CoA synthetase domains"/>
    <property type="match status" value="1"/>
</dbReference>
<dbReference type="SUPFAM" id="SSF52210">
    <property type="entry name" value="Succinyl-CoA synthetase domains"/>
    <property type="match status" value="1"/>
</dbReference>
<gene>
    <name evidence="1" type="ORF">PXEA_LOCUS32589</name>
</gene>
<evidence type="ECO:0000313" key="2">
    <source>
        <dbReference type="Proteomes" id="UP000784294"/>
    </source>
</evidence>
<accession>A0A3S5B804</accession>
<reference evidence="1" key="1">
    <citation type="submission" date="2018-11" db="EMBL/GenBank/DDBJ databases">
        <authorList>
            <consortium name="Pathogen Informatics"/>
        </authorList>
    </citation>
    <scope>NUCLEOTIDE SEQUENCE</scope>
</reference>
<name>A0A3S5B804_9PLAT</name>
<proteinExistence type="predicted"/>
<dbReference type="EMBL" id="CAAALY010260248">
    <property type="protein sequence ID" value="VEL39149.1"/>
    <property type="molecule type" value="Genomic_DNA"/>
</dbReference>